<comment type="caution">
    <text evidence="2">The sequence shown here is derived from an EMBL/GenBank/DDBJ whole genome shotgun (WGS) entry which is preliminary data.</text>
</comment>
<accession>A0A7X2YZP1</accession>
<dbReference type="RefSeq" id="WP_155609575.1">
    <property type="nucleotide sequence ID" value="NZ_WNZW01000001.1"/>
</dbReference>
<evidence type="ECO:0000256" key="1">
    <source>
        <dbReference type="SAM" id="MobiDB-lite"/>
    </source>
</evidence>
<dbReference type="OrthoDB" id="2666041at2"/>
<feature type="compositionally biased region" description="Basic and acidic residues" evidence="1">
    <location>
        <begin position="73"/>
        <end position="86"/>
    </location>
</feature>
<organism evidence="2 3">
    <name type="scientific">Paenibacillus woosongensis</name>
    <dbReference type="NCBI Taxonomy" id="307580"/>
    <lineage>
        <taxon>Bacteria</taxon>
        <taxon>Bacillati</taxon>
        <taxon>Bacillota</taxon>
        <taxon>Bacilli</taxon>
        <taxon>Bacillales</taxon>
        <taxon>Paenibacillaceae</taxon>
        <taxon>Paenibacillus</taxon>
    </lineage>
</organism>
<dbReference type="AlphaFoldDB" id="A0A7X2YZP1"/>
<gene>
    <name evidence="2" type="ORF">GNP95_04045</name>
</gene>
<feature type="region of interest" description="Disordered" evidence="1">
    <location>
        <begin position="73"/>
        <end position="107"/>
    </location>
</feature>
<name>A0A7X2YZP1_9BACL</name>
<dbReference type="EMBL" id="WNZW01000001">
    <property type="protein sequence ID" value="MUG44171.1"/>
    <property type="molecule type" value="Genomic_DNA"/>
</dbReference>
<sequence>MAKHVQEVEETVGLIAMFFDTHHIPLDNKSYRIGQFSPIYEVGYAWELAQKQVLTPKQKEFFQQLARHEITESELMKKGHPYKDPDSFNGNEFKSDPKGAHDLAPPPPTIEFDGAFSYFMKYHDK</sequence>
<evidence type="ECO:0000313" key="2">
    <source>
        <dbReference type="EMBL" id="MUG44171.1"/>
    </source>
</evidence>
<dbReference type="Proteomes" id="UP000447876">
    <property type="component" value="Unassembled WGS sequence"/>
</dbReference>
<protein>
    <submittedName>
        <fullName evidence="2">Uncharacterized protein</fullName>
    </submittedName>
</protein>
<proteinExistence type="predicted"/>
<evidence type="ECO:0000313" key="3">
    <source>
        <dbReference type="Proteomes" id="UP000447876"/>
    </source>
</evidence>
<reference evidence="2 3" key="1">
    <citation type="submission" date="2019-11" db="EMBL/GenBank/DDBJ databases">
        <title>Draft genome sequences of five Paenibacillus species of dairy origin.</title>
        <authorList>
            <person name="Olajide A.M."/>
            <person name="Chen S."/>
            <person name="Lapointe G."/>
        </authorList>
    </citation>
    <scope>NUCLEOTIDE SEQUENCE [LARGE SCALE GENOMIC DNA]</scope>
    <source>
        <strain evidence="2 3">12CR55</strain>
    </source>
</reference>